<dbReference type="GO" id="GO:0003676">
    <property type="term" value="F:nucleic acid binding"/>
    <property type="evidence" value="ECO:0007669"/>
    <property type="project" value="InterPro"/>
</dbReference>
<dbReference type="Pfam" id="PF03078">
    <property type="entry name" value="ATHILA"/>
    <property type="match status" value="1"/>
</dbReference>
<feature type="domain" description="CCHC-type" evidence="3">
    <location>
        <begin position="40"/>
        <end position="55"/>
    </location>
</feature>
<dbReference type="SMART" id="SM00343">
    <property type="entry name" value="ZnF_C2HC"/>
    <property type="match status" value="1"/>
</dbReference>
<dbReference type="GO" id="GO:0008270">
    <property type="term" value="F:zinc ion binding"/>
    <property type="evidence" value="ECO:0007669"/>
    <property type="project" value="UniProtKB-KW"/>
</dbReference>
<comment type="caution">
    <text evidence="4">The sequence shown here is derived from an EMBL/GenBank/DDBJ whole genome shotgun (WGS) entry which is preliminary data.</text>
</comment>
<evidence type="ECO:0000256" key="2">
    <source>
        <dbReference type="SAM" id="MobiDB-lite"/>
    </source>
</evidence>
<name>A0AAD8PWS6_LOLMU</name>
<dbReference type="Pfam" id="PF00098">
    <property type="entry name" value="zf-CCHC"/>
    <property type="match status" value="1"/>
</dbReference>
<evidence type="ECO:0000313" key="5">
    <source>
        <dbReference type="Proteomes" id="UP001231189"/>
    </source>
</evidence>
<organism evidence="4 5">
    <name type="scientific">Lolium multiflorum</name>
    <name type="common">Italian ryegrass</name>
    <name type="synonym">Lolium perenne subsp. multiflorum</name>
    <dbReference type="NCBI Taxonomy" id="4521"/>
    <lineage>
        <taxon>Eukaryota</taxon>
        <taxon>Viridiplantae</taxon>
        <taxon>Streptophyta</taxon>
        <taxon>Embryophyta</taxon>
        <taxon>Tracheophyta</taxon>
        <taxon>Spermatophyta</taxon>
        <taxon>Magnoliopsida</taxon>
        <taxon>Liliopsida</taxon>
        <taxon>Poales</taxon>
        <taxon>Poaceae</taxon>
        <taxon>BOP clade</taxon>
        <taxon>Pooideae</taxon>
        <taxon>Poodae</taxon>
        <taxon>Poeae</taxon>
        <taxon>Poeae Chloroplast Group 2 (Poeae type)</taxon>
        <taxon>Loliodinae</taxon>
        <taxon>Loliinae</taxon>
        <taxon>Lolium</taxon>
    </lineage>
</organism>
<keyword evidence="1" id="KW-0863">Zinc-finger</keyword>
<evidence type="ECO:0000256" key="1">
    <source>
        <dbReference type="PROSITE-ProRule" id="PRU00047"/>
    </source>
</evidence>
<dbReference type="Gene3D" id="4.10.60.10">
    <property type="entry name" value="Zinc finger, CCHC-type"/>
    <property type="match status" value="1"/>
</dbReference>
<dbReference type="EMBL" id="JAUUTY010000769">
    <property type="protein sequence ID" value="KAK1585496.1"/>
    <property type="molecule type" value="Genomic_DNA"/>
</dbReference>
<feature type="region of interest" description="Disordered" evidence="2">
    <location>
        <begin position="417"/>
        <end position="436"/>
    </location>
</feature>
<dbReference type="AlphaFoldDB" id="A0AAD8PWS6"/>
<keyword evidence="1" id="KW-0862">Zinc</keyword>
<keyword evidence="1" id="KW-0479">Metal-binding</keyword>
<reference evidence="4" key="1">
    <citation type="submission" date="2023-07" db="EMBL/GenBank/DDBJ databases">
        <title>A chromosome-level genome assembly of Lolium multiflorum.</title>
        <authorList>
            <person name="Chen Y."/>
            <person name="Copetti D."/>
            <person name="Kolliker R."/>
            <person name="Studer B."/>
        </authorList>
    </citation>
    <scope>NUCLEOTIDE SEQUENCE</scope>
    <source>
        <strain evidence="4">02402/16</strain>
        <tissue evidence="4">Leaf</tissue>
    </source>
</reference>
<feature type="region of interest" description="Disordered" evidence="2">
    <location>
        <begin position="1"/>
        <end position="22"/>
    </location>
</feature>
<feature type="compositionally biased region" description="Low complexity" evidence="2">
    <location>
        <begin position="9"/>
        <end position="22"/>
    </location>
</feature>
<accession>A0AAD8PWS6</accession>
<evidence type="ECO:0000313" key="4">
    <source>
        <dbReference type="EMBL" id="KAK1585496.1"/>
    </source>
</evidence>
<proteinExistence type="predicted"/>
<dbReference type="InterPro" id="IPR001878">
    <property type="entry name" value="Znf_CCHC"/>
</dbReference>
<dbReference type="SUPFAM" id="SSF57756">
    <property type="entry name" value="Retrovirus zinc finger-like domains"/>
    <property type="match status" value="1"/>
</dbReference>
<dbReference type="InterPro" id="IPR004312">
    <property type="entry name" value="ATHILA_Orf1_C"/>
</dbReference>
<keyword evidence="5" id="KW-1185">Reference proteome</keyword>
<protein>
    <recommendedName>
        <fullName evidence="3">CCHC-type domain-containing protein</fullName>
    </recommendedName>
</protein>
<dbReference type="PROSITE" id="PS50158">
    <property type="entry name" value="ZF_CCHC"/>
    <property type="match status" value="1"/>
</dbReference>
<evidence type="ECO:0000259" key="3">
    <source>
        <dbReference type="PROSITE" id="PS50158"/>
    </source>
</evidence>
<dbReference type="Proteomes" id="UP001231189">
    <property type="component" value="Unassembled WGS sequence"/>
</dbReference>
<sequence length="436" mass="49191">MVQKKPYNKNKGNNKPSFNKPMKTTTFKKKMMINKADLSCFTCGEAGHFSKDCPERADRKKKAKQVNTVARNSSFLMGNASHAFVHGVGTYMKDIVSNKRKIPNEVIFTMLANYSFNGKVPKKLGDPGLLDDFLTLVGKAGLTAYMEDERKQYYMLTKIFVESFKFNNKHFHPSVAFKIYGNPVTMKLKDFCAALGIAPAGTARKIEDNPRVLLELYREITNDDCRTIQRGKIRNIQLPAIKYFAYYLATSILGRENTSNISSYHLAFLIAALTGETPYHLGSIIARRLSNKGPIYGGIIASRILARLDLPLDPTDVEIPPVRLDIAAMKSHQFVTADSSMDNIVYRMLFADGDEREVLLPQTDLFSVGRKPWSRSKEEVDEQLKIQGFHQQHDSEDAEPSYDYTVTYPVASSSTYLEPGRSSSYYGDTTSWGPWE</sequence>
<dbReference type="InterPro" id="IPR036875">
    <property type="entry name" value="Znf_CCHC_sf"/>
</dbReference>
<gene>
    <name evidence="4" type="ORF">QYE76_017060</name>
</gene>